<proteinExistence type="predicted"/>
<evidence type="ECO:0000313" key="2">
    <source>
        <dbReference type="Proteomes" id="UP000821865"/>
    </source>
</evidence>
<gene>
    <name evidence="1" type="ORF">HPB49_003555</name>
</gene>
<organism evidence="1 2">
    <name type="scientific">Dermacentor silvarum</name>
    <name type="common">Tick</name>
    <dbReference type="NCBI Taxonomy" id="543639"/>
    <lineage>
        <taxon>Eukaryota</taxon>
        <taxon>Metazoa</taxon>
        <taxon>Ecdysozoa</taxon>
        <taxon>Arthropoda</taxon>
        <taxon>Chelicerata</taxon>
        <taxon>Arachnida</taxon>
        <taxon>Acari</taxon>
        <taxon>Parasitiformes</taxon>
        <taxon>Ixodida</taxon>
        <taxon>Ixodoidea</taxon>
        <taxon>Ixodidae</taxon>
        <taxon>Rhipicephalinae</taxon>
        <taxon>Dermacentor</taxon>
    </lineage>
</organism>
<dbReference type="EMBL" id="CM023476">
    <property type="protein sequence ID" value="KAH7940690.1"/>
    <property type="molecule type" value="Genomic_DNA"/>
</dbReference>
<reference evidence="1" key="1">
    <citation type="submission" date="2020-05" db="EMBL/GenBank/DDBJ databases">
        <title>Large-scale comparative analyses of tick genomes elucidate their genetic diversity and vector capacities.</title>
        <authorList>
            <person name="Jia N."/>
            <person name="Wang J."/>
            <person name="Shi W."/>
            <person name="Du L."/>
            <person name="Sun Y."/>
            <person name="Zhan W."/>
            <person name="Jiang J."/>
            <person name="Wang Q."/>
            <person name="Zhang B."/>
            <person name="Ji P."/>
            <person name="Sakyi L.B."/>
            <person name="Cui X."/>
            <person name="Yuan T."/>
            <person name="Jiang B."/>
            <person name="Yang W."/>
            <person name="Lam T.T.-Y."/>
            <person name="Chang Q."/>
            <person name="Ding S."/>
            <person name="Wang X."/>
            <person name="Zhu J."/>
            <person name="Ruan X."/>
            <person name="Zhao L."/>
            <person name="Wei J."/>
            <person name="Que T."/>
            <person name="Du C."/>
            <person name="Cheng J."/>
            <person name="Dai P."/>
            <person name="Han X."/>
            <person name="Huang E."/>
            <person name="Gao Y."/>
            <person name="Liu J."/>
            <person name="Shao H."/>
            <person name="Ye R."/>
            <person name="Li L."/>
            <person name="Wei W."/>
            <person name="Wang X."/>
            <person name="Wang C."/>
            <person name="Yang T."/>
            <person name="Huo Q."/>
            <person name="Li W."/>
            <person name="Guo W."/>
            <person name="Chen H."/>
            <person name="Zhou L."/>
            <person name="Ni X."/>
            <person name="Tian J."/>
            <person name="Zhou Y."/>
            <person name="Sheng Y."/>
            <person name="Liu T."/>
            <person name="Pan Y."/>
            <person name="Xia L."/>
            <person name="Li J."/>
            <person name="Zhao F."/>
            <person name="Cao W."/>
        </authorList>
    </citation>
    <scope>NUCLEOTIDE SEQUENCE</scope>
    <source>
        <strain evidence="1">Dsil-2018</strain>
    </source>
</reference>
<dbReference type="Proteomes" id="UP000821865">
    <property type="component" value="Chromosome 7"/>
</dbReference>
<comment type="caution">
    <text evidence="1">The sequence shown here is derived from an EMBL/GenBank/DDBJ whole genome shotgun (WGS) entry which is preliminary data.</text>
</comment>
<keyword evidence="2" id="KW-1185">Reference proteome</keyword>
<protein>
    <submittedName>
        <fullName evidence="1">Uncharacterized protein</fullName>
    </submittedName>
</protein>
<evidence type="ECO:0000313" key="1">
    <source>
        <dbReference type="EMBL" id="KAH7940690.1"/>
    </source>
</evidence>
<sequence length="328" mass="35489">MAIIFTEKNAALSLSGVGPSARRNAAPARAGRARIGDNDASAMIGATTPIEKNSQREDNATDLSQKRTLDNGGWFTAKYHNSRLFAVSETGTEAKLPPLPNTDFIVIIRPKNGLNISRLSTHQTGPAITKARGNPDMCDEGNLLIRLRNGSNIAIISTPIMETANVVQSVPSVRFGAKDCTVTAYVAAPDNSCKGVIHGLDAGTTPTELIASLRGKIVPRYVYYYGSETRCYLYRSSRQVCYICFKPGNRADVCPTPDAVVCSNFAEPVSPHLRAQVCAMQGSAPHTGKGVQGTPQETEEPTGEKIRGTRRRSQGRWRTWPGQETLLQ</sequence>
<name>A0ACB8CD58_DERSI</name>
<accession>A0ACB8CD58</accession>